<accession>A0A6P9FFH7</accession>
<evidence type="ECO:0000256" key="1">
    <source>
        <dbReference type="SAM" id="MobiDB-lite"/>
    </source>
</evidence>
<dbReference type="KEGG" id="zca:118357143"/>
<sequence length="485" mass="50932">MRGASEKVQRRGRSWCRLVWSGARQTQGSAPSVRTPAGDALRTHRGSLSAAPQAPTPAGSPPPLEGWAGLPGSRGRARRGSGSKEASAREAGRGSSSPDAALYQFWDPTPPGRTATVCSPGHHRFSSSAGSPEEAPRPRRPQKSRHPPDGFPATAATVQTGPCGCFTAAESRPLGPLFRLARGGAPRAAAPGGAVRWRAPPSVPRLTSDGRPRAAPRSRLRDQLSRARSGPRVGRLVRAREERAPACPDAAPHARGRRSPGTGAGAGTCPEAGQAARLYDKHTGRRLFGSFPKSLPCPSVNFSRRSPGRHPPAPNEHSRSISRTDSNPRWAWRQQKGLTGVGPVQGARSRGEEPRRRTPLAGTARGAGPPRAGGRRRRGHATGSSGEGRAVGPGPVRACAGRTRRPRHEGNLGRGSTDDARGPSSAARRREKLPQGGAGRGRGPGRAGRPGSRGGRRRRPPPPLGRPAAANPKSRASQTSRDAVR</sequence>
<name>A0A6P9FFH7_ZALCA</name>
<dbReference type="Proteomes" id="UP000515165">
    <property type="component" value="Chromosome 7"/>
</dbReference>
<dbReference type="GeneID" id="118357143"/>
<feature type="region of interest" description="Disordered" evidence="1">
    <location>
        <begin position="184"/>
        <end position="270"/>
    </location>
</feature>
<organism evidence="2 3">
    <name type="scientific">Zalophus californianus</name>
    <name type="common">California sealion</name>
    <dbReference type="NCBI Taxonomy" id="9704"/>
    <lineage>
        <taxon>Eukaryota</taxon>
        <taxon>Metazoa</taxon>
        <taxon>Chordata</taxon>
        <taxon>Craniata</taxon>
        <taxon>Vertebrata</taxon>
        <taxon>Euteleostomi</taxon>
        <taxon>Mammalia</taxon>
        <taxon>Eutheria</taxon>
        <taxon>Laurasiatheria</taxon>
        <taxon>Carnivora</taxon>
        <taxon>Caniformia</taxon>
        <taxon>Pinnipedia</taxon>
        <taxon>Otariidae</taxon>
        <taxon>Zalophus</taxon>
    </lineage>
</organism>
<feature type="compositionally biased region" description="Low complexity" evidence="1">
    <location>
        <begin position="184"/>
        <end position="200"/>
    </location>
</feature>
<evidence type="ECO:0000313" key="3">
    <source>
        <dbReference type="RefSeq" id="XP_035584251.1"/>
    </source>
</evidence>
<protein>
    <submittedName>
        <fullName evidence="3">Translation initiation factor IF-2-like</fullName>
    </submittedName>
</protein>
<feature type="compositionally biased region" description="Polar residues" evidence="1">
    <location>
        <begin position="23"/>
        <end position="32"/>
    </location>
</feature>
<feature type="compositionally biased region" description="Polar residues" evidence="1">
    <location>
        <begin position="474"/>
        <end position="485"/>
    </location>
</feature>
<feature type="region of interest" description="Disordered" evidence="1">
    <location>
        <begin position="286"/>
        <end position="485"/>
    </location>
</feature>
<feature type="compositionally biased region" description="Pro residues" evidence="1">
    <location>
        <begin position="54"/>
        <end position="64"/>
    </location>
</feature>
<evidence type="ECO:0000313" key="2">
    <source>
        <dbReference type="Proteomes" id="UP000515165"/>
    </source>
</evidence>
<feature type="compositionally biased region" description="Low complexity" evidence="1">
    <location>
        <begin position="359"/>
        <end position="372"/>
    </location>
</feature>
<proteinExistence type="predicted"/>
<dbReference type="RefSeq" id="XP_035584251.1">
    <property type="nucleotide sequence ID" value="XM_035728358.1"/>
</dbReference>
<feature type="region of interest" description="Disordered" evidence="1">
    <location>
        <begin position="22"/>
        <end position="156"/>
    </location>
</feature>
<reference evidence="3" key="1">
    <citation type="submission" date="2025-08" db="UniProtKB">
        <authorList>
            <consortium name="RefSeq"/>
        </authorList>
    </citation>
    <scope>IDENTIFICATION</scope>
    <source>
        <tissue evidence="3">Blood</tissue>
    </source>
</reference>
<feature type="compositionally biased region" description="Gly residues" evidence="1">
    <location>
        <begin position="436"/>
        <end position="453"/>
    </location>
</feature>
<feature type="compositionally biased region" description="Basic and acidic residues" evidence="1">
    <location>
        <begin position="408"/>
        <end position="421"/>
    </location>
</feature>
<dbReference type="AlphaFoldDB" id="A0A6P9FFH7"/>
<keyword evidence="2" id="KW-1185">Reference proteome</keyword>
<gene>
    <name evidence="3" type="primary">LOC118357143</name>
</gene>